<dbReference type="AlphaFoldDB" id="A0A8X6TTC3"/>
<organism evidence="1 2">
    <name type="scientific">Nephila pilipes</name>
    <name type="common">Giant wood spider</name>
    <name type="synonym">Nephila maculata</name>
    <dbReference type="NCBI Taxonomy" id="299642"/>
    <lineage>
        <taxon>Eukaryota</taxon>
        <taxon>Metazoa</taxon>
        <taxon>Ecdysozoa</taxon>
        <taxon>Arthropoda</taxon>
        <taxon>Chelicerata</taxon>
        <taxon>Arachnida</taxon>
        <taxon>Araneae</taxon>
        <taxon>Araneomorphae</taxon>
        <taxon>Entelegynae</taxon>
        <taxon>Araneoidea</taxon>
        <taxon>Nephilidae</taxon>
        <taxon>Nephila</taxon>
    </lineage>
</organism>
<reference evidence="1" key="1">
    <citation type="submission" date="2020-08" db="EMBL/GenBank/DDBJ databases">
        <title>Multicomponent nature underlies the extraordinary mechanical properties of spider dragline silk.</title>
        <authorList>
            <person name="Kono N."/>
            <person name="Nakamura H."/>
            <person name="Mori M."/>
            <person name="Yoshida Y."/>
            <person name="Ohtoshi R."/>
            <person name="Malay A.D."/>
            <person name="Moran D.A.P."/>
            <person name="Tomita M."/>
            <person name="Numata K."/>
            <person name="Arakawa K."/>
        </authorList>
    </citation>
    <scope>NUCLEOTIDE SEQUENCE</scope>
</reference>
<accession>A0A8X6TTC3</accession>
<evidence type="ECO:0000313" key="1">
    <source>
        <dbReference type="EMBL" id="GFT48020.1"/>
    </source>
</evidence>
<gene>
    <name evidence="1" type="ORF">NPIL_218031</name>
</gene>
<protein>
    <submittedName>
        <fullName evidence="1">Uncharacterized protein</fullName>
    </submittedName>
</protein>
<comment type="caution">
    <text evidence="1">The sequence shown here is derived from an EMBL/GenBank/DDBJ whole genome shotgun (WGS) entry which is preliminary data.</text>
</comment>
<keyword evidence="2" id="KW-1185">Reference proteome</keyword>
<evidence type="ECO:0000313" key="2">
    <source>
        <dbReference type="Proteomes" id="UP000887013"/>
    </source>
</evidence>
<proteinExistence type="predicted"/>
<name>A0A8X6TTC3_NEPPI</name>
<dbReference type="Proteomes" id="UP000887013">
    <property type="component" value="Unassembled WGS sequence"/>
</dbReference>
<dbReference type="EMBL" id="BMAW01016227">
    <property type="protein sequence ID" value="GFT48020.1"/>
    <property type="molecule type" value="Genomic_DNA"/>
</dbReference>
<sequence>MLSYKDYYPILLVGRDSQEVMVARSFAGNVYVEPRIRDLLPLKIQPTGPRGGAHPLYVLFPGRQTPQHQKKVMGISLPNKQLFSHEEVTLLQK</sequence>